<feature type="compositionally biased region" description="Basic residues" evidence="2">
    <location>
        <begin position="291"/>
        <end position="303"/>
    </location>
</feature>
<feature type="chain" id="PRO_5036410283" evidence="3">
    <location>
        <begin position="23"/>
        <end position="673"/>
    </location>
</feature>
<comment type="caution">
    <text evidence="4">The sequence shown here is derived from an EMBL/GenBank/DDBJ whole genome shotgun (WGS) entry which is preliminary data.</text>
</comment>
<feature type="region of interest" description="Disordered" evidence="2">
    <location>
        <begin position="125"/>
        <end position="190"/>
    </location>
</feature>
<evidence type="ECO:0000313" key="4">
    <source>
        <dbReference type="EMBL" id="CAF1028964.1"/>
    </source>
</evidence>
<feature type="compositionally biased region" description="Polar residues" evidence="2">
    <location>
        <begin position="155"/>
        <end position="165"/>
    </location>
</feature>
<feature type="region of interest" description="Disordered" evidence="2">
    <location>
        <begin position="281"/>
        <end position="306"/>
    </location>
</feature>
<proteinExistence type="predicted"/>
<feature type="compositionally biased region" description="Low complexity" evidence="2">
    <location>
        <begin position="179"/>
        <end position="190"/>
    </location>
</feature>
<evidence type="ECO:0000256" key="3">
    <source>
        <dbReference type="SAM" id="SignalP"/>
    </source>
</evidence>
<feature type="compositionally biased region" description="Polar residues" evidence="2">
    <location>
        <begin position="126"/>
        <end position="145"/>
    </location>
</feature>
<accession>A0A814IYX3</accession>
<evidence type="ECO:0000256" key="2">
    <source>
        <dbReference type="SAM" id="MobiDB-lite"/>
    </source>
</evidence>
<evidence type="ECO:0000313" key="5">
    <source>
        <dbReference type="EMBL" id="CAF1102155.1"/>
    </source>
</evidence>
<feature type="compositionally biased region" description="Low complexity" evidence="2">
    <location>
        <begin position="84"/>
        <end position="99"/>
    </location>
</feature>
<feature type="coiled-coil region" evidence="1">
    <location>
        <begin position="612"/>
        <end position="660"/>
    </location>
</feature>
<dbReference type="Proteomes" id="UP000663864">
    <property type="component" value="Unassembled WGS sequence"/>
</dbReference>
<dbReference type="AlphaFoldDB" id="A0A814IYX3"/>
<keyword evidence="3" id="KW-0732">Signal</keyword>
<evidence type="ECO:0000313" key="7">
    <source>
        <dbReference type="Proteomes" id="UP000663889"/>
    </source>
</evidence>
<dbReference type="Proteomes" id="UP000663889">
    <property type="component" value="Unassembled WGS sequence"/>
</dbReference>
<name>A0A814IYX3_9BILA</name>
<organism evidence="4 7">
    <name type="scientific">Rotaria sordida</name>
    <dbReference type="NCBI Taxonomy" id="392033"/>
    <lineage>
        <taxon>Eukaryota</taxon>
        <taxon>Metazoa</taxon>
        <taxon>Spiralia</taxon>
        <taxon>Gnathifera</taxon>
        <taxon>Rotifera</taxon>
        <taxon>Eurotatoria</taxon>
        <taxon>Bdelloidea</taxon>
        <taxon>Philodinida</taxon>
        <taxon>Philodinidae</taxon>
        <taxon>Rotaria</taxon>
    </lineage>
</organism>
<sequence>MFRHNAVLDLLVQLFLIRHFLTHVINQFQMIEEITAGYDVLSHFIYCIAEFLVMLSHDTLHSKQVIKVLGCGCVAPIMRRSAITNNDNDNNNQSSTTTNEMNHQQQKRSLEDYGFLTNLKRRRHLSPQNANIDMNNDNETISSPTVRKKTRTKSKNQSILNSSIDTHNEHNSMNDNQSPRKSSSRHTSSLISQQMNEINLPNWERICPNIDQILSSKHTQAGVFAHEVQLVQQELDALLSMSLVRENIFTNLLNPSLNNSDILRSQIRQHQEAEHIYTSKKPPKKVLPPLTKHHHHHHHHHQRQNGPHLLLDRQVSMAPIIGARIDRIWSDINTYFRKISSNDILTIENLVEFNCHLENKLEQLKSDYNNQLIDQTNTIEQLNEENYEQLLQISQLNPLITHYVDRTTLGTFQSKLYEHMGQTSPVYKTPISSPMHGRILGNNNCDVKDNSAALRISPRLHPNEYSNNRTGLFSLPNLKIEDDSEHVSPSTSSLSSLIKSKKKTKLISSPSSTIKFQQRLQLVQNYLIDQHPSTNDTVKRQLFNEIKSTKKRKTSTSISIPTTITNNEHCTDIFQTKLSTLLSLLHECSLLSSSALKRANLQSDNEQTWQKLNTIERDLETLIEKIDTMSGNNNNNNSNIEKAFENLAQLLTDWNKYEEEFDQQLEELFIIDQ</sequence>
<evidence type="ECO:0000313" key="6">
    <source>
        <dbReference type="EMBL" id="CAF1131515.1"/>
    </source>
</evidence>
<dbReference type="OrthoDB" id="10022634at2759"/>
<dbReference type="EMBL" id="CAJNOO010001131">
    <property type="protein sequence ID" value="CAF1102155.1"/>
    <property type="molecule type" value="Genomic_DNA"/>
</dbReference>
<gene>
    <name evidence="5" type="ORF">RFH988_LOCUS19373</name>
    <name evidence="4" type="ORF">SEV965_LOCUS12205</name>
    <name evidence="6" type="ORF">ZHD862_LOCUS19161</name>
</gene>
<keyword evidence="1" id="KW-0175">Coiled coil</keyword>
<feature type="region of interest" description="Disordered" evidence="2">
    <location>
        <begin position="83"/>
        <end position="108"/>
    </location>
</feature>
<dbReference type="Proteomes" id="UP000663882">
    <property type="component" value="Unassembled WGS sequence"/>
</dbReference>
<reference evidence="4" key="1">
    <citation type="submission" date="2021-02" db="EMBL/GenBank/DDBJ databases">
        <authorList>
            <person name="Nowell W R."/>
        </authorList>
    </citation>
    <scope>NUCLEOTIDE SEQUENCE</scope>
</reference>
<feature type="signal peptide" evidence="3">
    <location>
        <begin position="1"/>
        <end position="22"/>
    </location>
</feature>
<protein>
    <submittedName>
        <fullName evidence="4">Uncharacterized protein</fullName>
    </submittedName>
</protein>
<dbReference type="EMBL" id="CAJNOU010000548">
    <property type="protein sequence ID" value="CAF1028964.1"/>
    <property type="molecule type" value="Genomic_DNA"/>
</dbReference>
<dbReference type="EMBL" id="CAJNOT010001028">
    <property type="protein sequence ID" value="CAF1131515.1"/>
    <property type="molecule type" value="Genomic_DNA"/>
</dbReference>
<evidence type="ECO:0000256" key="1">
    <source>
        <dbReference type="SAM" id="Coils"/>
    </source>
</evidence>